<dbReference type="Proteomes" id="UP000295238">
    <property type="component" value="Unassembled WGS sequence"/>
</dbReference>
<evidence type="ECO:0000313" key="10">
    <source>
        <dbReference type="Proteomes" id="UP000295238"/>
    </source>
</evidence>
<keyword evidence="9" id="KW-0282">Flagellum</keyword>
<protein>
    <recommendedName>
        <fullName evidence="4">Flagellar hook-associated protein 1</fullName>
    </recommendedName>
</protein>
<comment type="subcellular location">
    <subcellularLocation>
        <location evidence="1">Bacterial flagellum</location>
    </subcellularLocation>
    <subcellularLocation>
        <location evidence="2">Secreted</location>
    </subcellularLocation>
</comment>
<dbReference type="GO" id="GO:0009424">
    <property type="term" value="C:bacterial-type flagellum hook"/>
    <property type="evidence" value="ECO:0007669"/>
    <property type="project" value="InterPro"/>
</dbReference>
<keyword evidence="6" id="KW-0975">Bacterial flagellum</keyword>
<comment type="similarity">
    <text evidence="3">Belongs to the flagella basal body rod proteins family.</text>
</comment>
<dbReference type="InterPro" id="IPR002371">
    <property type="entry name" value="FlgK"/>
</dbReference>
<dbReference type="EMBL" id="SMTL01000003">
    <property type="protein sequence ID" value="TDK35092.1"/>
    <property type="molecule type" value="Genomic_DNA"/>
</dbReference>
<evidence type="ECO:0000256" key="1">
    <source>
        <dbReference type="ARBA" id="ARBA00004365"/>
    </source>
</evidence>
<dbReference type="GO" id="GO:0044780">
    <property type="term" value="P:bacterial-type flagellum assembly"/>
    <property type="evidence" value="ECO:0007669"/>
    <property type="project" value="InterPro"/>
</dbReference>
<dbReference type="NCBIfam" id="TIGR02492">
    <property type="entry name" value="flgK_ends"/>
    <property type="match status" value="1"/>
</dbReference>
<name>A0A4R5UGX8_9HYPH</name>
<keyword evidence="10" id="KW-1185">Reference proteome</keyword>
<evidence type="ECO:0000259" key="8">
    <source>
        <dbReference type="Pfam" id="PF22638"/>
    </source>
</evidence>
<dbReference type="InterPro" id="IPR053927">
    <property type="entry name" value="FlgK_helical"/>
</dbReference>
<keyword evidence="5" id="KW-0964">Secreted</keyword>
<dbReference type="PANTHER" id="PTHR30033">
    <property type="entry name" value="FLAGELLAR HOOK-ASSOCIATED PROTEIN 1"/>
    <property type="match status" value="1"/>
</dbReference>
<dbReference type="RefSeq" id="WP_133316515.1">
    <property type="nucleotide sequence ID" value="NZ_SMTL01000003.1"/>
</dbReference>
<dbReference type="AlphaFoldDB" id="A0A4R5UGX8"/>
<evidence type="ECO:0000256" key="2">
    <source>
        <dbReference type="ARBA" id="ARBA00004613"/>
    </source>
</evidence>
<dbReference type="SUPFAM" id="SSF64518">
    <property type="entry name" value="Phase 1 flagellin"/>
    <property type="match status" value="1"/>
</dbReference>
<dbReference type="GO" id="GO:0005198">
    <property type="term" value="F:structural molecule activity"/>
    <property type="evidence" value="ECO:0007669"/>
    <property type="project" value="InterPro"/>
</dbReference>
<sequence length="489" mass="51198">MSLASALSTTKNILGNTSTQTAVLSTNVQNVSNSDYNRRTAKTATDAYSGATTVAIERTENTALLKQTLTSIADDAGQQTLLAGLESLYSIMGGDEYSLAPSTALSDLRDALQNYAATPGDKTLASAAVNAAVDVANSLNTATTEVQSLRAEADTEIGSSVDKLNRLLSEFEQANDAVKAATAAGTDPNNAADTRESLLKQISEIVGISSVTRENNDVSIYTSGGITLFETTARTISFDARTSYSAVDSDGNPVSGSPVYIDGVELGAGQNSDTTAQGSLQALLQLRDEVYPTYQNQLDEIARGLVSMFSEESGGSPLPGLFGSKDPDYPDASVDYEDAATINGLAGLITVNQNAVGNPFALRDGSIAGDSINTENASGFSTLISRYVSGFETAMKFDPAARIGDSATILDFSTDSIGWAEEYRSGATNASETTSAMLSRATEAYSNSTGVNLDEELILLLDVEQSYKAASKLLSTIDEMLRALLEAAN</sequence>
<evidence type="ECO:0000256" key="3">
    <source>
        <dbReference type="ARBA" id="ARBA00009677"/>
    </source>
</evidence>
<evidence type="ECO:0000313" key="9">
    <source>
        <dbReference type="EMBL" id="TDK35092.1"/>
    </source>
</evidence>
<proteinExistence type="inferred from homology"/>
<reference evidence="9 10" key="1">
    <citation type="submission" date="2019-03" db="EMBL/GenBank/DDBJ databases">
        <title>Rhizobium sp. nov., an bacterium isolated from biocrust in Mu Us Desert.</title>
        <authorList>
            <person name="Lixiong L."/>
        </authorList>
    </citation>
    <scope>NUCLEOTIDE SEQUENCE [LARGE SCALE GENOMIC DNA]</scope>
    <source>
        <strain evidence="9 10">SPY-1</strain>
    </source>
</reference>
<dbReference type="GO" id="GO:0005576">
    <property type="term" value="C:extracellular region"/>
    <property type="evidence" value="ECO:0007669"/>
    <property type="project" value="UniProtKB-SubCell"/>
</dbReference>
<organism evidence="9 10">
    <name type="scientific">Rhizobium deserti</name>
    <dbReference type="NCBI Taxonomy" id="2547961"/>
    <lineage>
        <taxon>Bacteria</taxon>
        <taxon>Pseudomonadati</taxon>
        <taxon>Pseudomonadota</taxon>
        <taxon>Alphaproteobacteria</taxon>
        <taxon>Hyphomicrobiales</taxon>
        <taxon>Rhizobiaceae</taxon>
        <taxon>Rhizobium/Agrobacterium group</taxon>
        <taxon>Rhizobium</taxon>
    </lineage>
</organism>
<evidence type="ECO:0000256" key="4">
    <source>
        <dbReference type="ARBA" id="ARBA00016244"/>
    </source>
</evidence>
<feature type="domain" description="Flagellar basal-body/hook protein C-terminal" evidence="7">
    <location>
        <begin position="445"/>
        <end position="485"/>
    </location>
</feature>
<evidence type="ECO:0000256" key="6">
    <source>
        <dbReference type="ARBA" id="ARBA00023143"/>
    </source>
</evidence>
<dbReference type="PANTHER" id="PTHR30033:SF1">
    <property type="entry name" value="FLAGELLAR HOOK-ASSOCIATED PROTEIN 1"/>
    <property type="match status" value="1"/>
</dbReference>
<gene>
    <name evidence="9" type="primary">flgK</name>
    <name evidence="9" type="ORF">E2F50_12545</name>
</gene>
<keyword evidence="9" id="KW-0969">Cilium</keyword>
<feature type="domain" description="Flagellar hook-associated protein FlgK helical" evidence="8">
    <location>
        <begin position="91"/>
        <end position="310"/>
    </location>
</feature>
<keyword evidence="9" id="KW-0966">Cell projection</keyword>
<dbReference type="Pfam" id="PF06429">
    <property type="entry name" value="Flg_bbr_C"/>
    <property type="match status" value="1"/>
</dbReference>
<dbReference type="OrthoDB" id="7181295at2"/>
<dbReference type="Pfam" id="PF22638">
    <property type="entry name" value="FlgK_D1"/>
    <property type="match status" value="1"/>
</dbReference>
<comment type="caution">
    <text evidence="9">The sequence shown here is derived from an EMBL/GenBank/DDBJ whole genome shotgun (WGS) entry which is preliminary data.</text>
</comment>
<evidence type="ECO:0000256" key="5">
    <source>
        <dbReference type="ARBA" id="ARBA00022525"/>
    </source>
</evidence>
<dbReference type="InterPro" id="IPR010930">
    <property type="entry name" value="Flg_bb/hook_C_dom"/>
</dbReference>
<accession>A0A4R5UGX8</accession>
<evidence type="ECO:0000259" key="7">
    <source>
        <dbReference type="Pfam" id="PF06429"/>
    </source>
</evidence>